<feature type="domain" description="DUF5679" evidence="1">
    <location>
        <begin position="4"/>
        <end position="43"/>
    </location>
</feature>
<dbReference type="STRING" id="1678840.ATC1_12377"/>
<reference evidence="2" key="1">
    <citation type="journal article" date="2015" name="Genome Announc.">
        <title>Draft Genome Sequence of Anaerolineae Strain TC1, a Novel Isolate from a Methanogenic Wastewater Treatment System.</title>
        <authorList>
            <person name="Matsuura N."/>
            <person name="Tourlousse D.M."/>
            <person name="Sun L."/>
            <person name="Toyonaga M."/>
            <person name="Kuroda K."/>
            <person name="Ohashi A."/>
            <person name="Cruz R."/>
            <person name="Yamaguchi T."/>
            <person name="Sekiguchi Y."/>
        </authorList>
    </citation>
    <scope>NUCLEOTIDE SEQUENCE [LARGE SCALE GENOMIC DNA]</scope>
    <source>
        <strain evidence="2">TC1</strain>
    </source>
</reference>
<sequence>MEGYCVKCKAKREIVGATPSFNKRGSAVVFGTCPVCGTKIYRIGRTDLHKGMEAPKK</sequence>
<evidence type="ECO:0000259" key="1">
    <source>
        <dbReference type="Pfam" id="PF18930"/>
    </source>
</evidence>
<organism evidence="2">
    <name type="scientific">Flexilinea flocculi</name>
    <dbReference type="NCBI Taxonomy" id="1678840"/>
    <lineage>
        <taxon>Bacteria</taxon>
        <taxon>Bacillati</taxon>
        <taxon>Chloroflexota</taxon>
        <taxon>Anaerolineae</taxon>
        <taxon>Anaerolineales</taxon>
        <taxon>Anaerolineaceae</taxon>
        <taxon>Flexilinea</taxon>
    </lineage>
</organism>
<gene>
    <name evidence="2" type="ORF">ATC1_12377</name>
</gene>
<dbReference type="Proteomes" id="UP000053370">
    <property type="component" value="Unassembled WGS sequence"/>
</dbReference>
<dbReference type="EMBL" id="DF968180">
    <property type="protein sequence ID" value="GAP39841.1"/>
    <property type="molecule type" value="Genomic_DNA"/>
</dbReference>
<proteinExistence type="predicted"/>
<protein>
    <recommendedName>
        <fullName evidence="1">DUF5679 domain-containing protein</fullName>
    </recommendedName>
</protein>
<dbReference type="InterPro" id="IPR044044">
    <property type="entry name" value="DUF5679"/>
</dbReference>
<evidence type="ECO:0000313" key="2">
    <source>
        <dbReference type="EMBL" id="GAP39841.1"/>
    </source>
</evidence>
<accession>A0A0K8PB16</accession>
<evidence type="ECO:0000313" key="3">
    <source>
        <dbReference type="Proteomes" id="UP000053370"/>
    </source>
</evidence>
<dbReference type="Pfam" id="PF18930">
    <property type="entry name" value="DUF5679"/>
    <property type="match status" value="1"/>
</dbReference>
<dbReference type="AlphaFoldDB" id="A0A0K8PB16"/>
<name>A0A0K8PB16_9CHLR</name>
<keyword evidence="3" id="KW-1185">Reference proteome</keyword>